<comment type="caution">
    <text evidence="2">The sequence shown here is derived from an EMBL/GenBank/DDBJ whole genome shotgun (WGS) entry which is preliminary data.</text>
</comment>
<gene>
    <name evidence="2" type="ORF">OUZ56_001527</name>
</gene>
<protein>
    <submittedName>
        <fullName evidence="2">Uncharacterized protein</fullName>
    </submittedName>
</protein>
<accession>A0ABR0A2Z5</accession>
<reference evidence="2 3" key="1">
    <citation type="journal article" date="2023" name="Nucleic Acids Res.">
        <title>The hologenome of Daphnia magna reveals possible DNA methylation and microbiome-mediated evolution of the host genome.</title>
        <authorList>
            <person name="Chaturvedi A."/>
            <person name="Li X."/>
            <person name="Dhandapani V."/>
            <person name="Marshall H."/>
            <person name="Kissane S."/>
            <person name="Cuenca-Cambronero M."/>
            <person name="Asole G."/>
            <person name="Calvet F."/>
            <person name="Ruiz-Romero M."/>
            <person name="Marangio P."/>
            <person name="Guigo R."/>
            <person name="Rago D."/>
            <person name="Mirbahai L."/>
            <person name="Eastwood N."/>
            <person name="Colbourne J.K."/>
            <person name="Zhou J."/>
            <person name="Mallon E."/>
            <person name="Orsini L."/>
        </authorList>
    </citation>
    <scope>NUCLEOTIDE SEQUENCE [LARGE SCALE GENOMIC DNA]</scope>
    <source>
        <strain evidence="2">LRV0_1</strain>
    </source>
</reference>
<feature type="region of interest" description="Disordered" evidence="1">
    <location>
        <begin position="75"/>
        <end position="114"/>
    </location>
</feature>
<dbReference type="Proteomes" id="UP001234178">
    <property type="component" value="Unassembled WGS sequence"/>
</dbReference>
<name>A0ABR0A2Z5_9CRUS</name>
<evidence type="ECO:0000313" key="2">
    <source>
        <dbReference type="EMBL" id="KAK4019511.1"/>
    </source>
</evidence>
<evidence type="ECO:0000256" key="1">
    <source>
        <dbReference type="SAM" id="MobiDB-lite"/>
    </source>
</evidence>
<organism evidence="2 3">
    <name type="scientific">Daphnia magna</name>
    <dbReference type="NCBI Taxonomy" id="35525"/>
    <lineage>
        <taxon>Eukaryota</taxon>
        <taxon>Metazoa</taxon>
        <taxon>Ecdysozoa</taxon>
        <taxon>Arthropoda</taxon>
        <taxon>Crustacea</taxon>
        <taxon>Branchiopoda</taxon>
        <taxon>Diplostraca</taxon>
        <taxon>Cladocera</taxon>
        <taxon>Anomopoda</taxon>
        <taxon>Daphniidae</taxon>
        <taxon>Daphnia</taxon>
    </lineage>
</organism>
<sequence length="114" mass="13049">MICNTKVGGEETISRLLMDATSILSKSQKSTERNRSAAKSFKRIIFRGELECCKWLLTDVPCCLFADGKWRARPFDVSAPRWPPRPQGTNSERDSRRKHQHNNKISGYSPHEAE</sequence>
<evidence type="ECO:0000313" key="3">
    <source>
        <dbReference type="Proteomes" id="UP001234178"/>
    </source>
</evidence>
<dbReference type="EMBL" id="JAOYFB010000036">
    <property type="protein sequence ID" value="KAK4019511.1"/>
    <property type="molecule type" value="Genomic_DNA"/>
</dbReference>
<keyword evidence="3" id="KW-1185">Reference proteome</keyword>
<proteinExistence type="predicted"/>